<dbReference type="Proteomes" id="UP000815677">
    <property type="component" value="Unassembled WGS sequence"/>
</dbReference>
<proteinExistence type="predicted"/>
<gene>
    <name evidence="1" type="ORF">MCHLO_02914</name>
</gene>
<keyword evidence="2" id="KW-1185">Reference proteome</keyword>
<organism evidence="1 2">
    <name type="scientific">Mycena chlorophos</name>
    <name type="common">Agaric fungus</name>
    <name type="synonym">Agaricus chlorophos</name>
    <dbReference type="NCBI Taxonomy" id="658473"/>
    <lineage>
        <taxon>Eukaryota</taxon>
        <taxon>Fungi</taxon>
        <taxon>Dikarya</taxon>
        <taxon>Basidiomycota</taxon>
        <taxon>Agaricomycotina</taxon>
        <taxon>Agaricomycetes</taxon>
        <taxon>Agaricomycetidae</taxon>
        <taxon>Agaricales</taxon>
        <taxon>Marasmiineae</taxon>
        <taxon>Mycenaceae</taxon>
        <taxon>Mycena</taxon>
    </lineage>
</organism>
<evidence type="ECO:0000313" key="2">
    <source>
        <dbReference type="Proteomes" id="UP000815677"/>
    </source>
</evidence>
<protein>
    <submittedName>
        <fullName evidence="1">Uncharacterized protein</fullName>
    </submittedName>
</protein>
<name>A0ABQ0L2F1_MYCCL</name>
<reference evidence="1" key="1">
    <citation type="submission" date="2014-09" db="EMBL/GenBank/DDBJ databases">
        <title>Genome sequence of the luminous mushroom Mycena chlorophos for searching fungal bioluminescence genes.</title>
        <authorList>
            <person name="Tanaka Y."/>
            <person name="Kasuga D."/>
            <person name="Oba Y."/>
            <person name="Hase S."/>
            <person name="Sato K."/>
            <person name="Oba Y."/>
            <person name="Sakakibara Y."/>
        </authorList>
    </citation>
    <scope>NUCLEOTIDE SEQUENCE</scope>
</reference>
<sequence>MPVRRQGRHVLERYHPISIDLANGSSIQQKHEIVHDNYRRPCIFVAIVWPYCTAVTKTTTFKARRGGFVRLWQNKIVPAVLREHWQRKILV</sequence>
<evidence type="ECO:0000313" key="1">
    <source>
        <dbReference type="EMBL" id="GAT45328.1"/>
    </source>
</evidence>
<dbReference type="EMBL" id="DF841089">
    <property type="protein sequence ID" value="GAT45328.1"/>
    <property type="molecule type" value="Genomic_DNA"/>
</dbReference>
<accession>A0ABQ0L2F1</accession>